<evidence type="ECO:0000313" key="11">
    <source>
        <dbReference type="Proteomes" id="UP000365824"/>
    </source>
</evidence>
<evidence type="ECO:0000259" key="4">
    <source>
        <dbReference type="Pfam" id="PF05592"/>
    </source>
</evidence>
<gene>
    <name evidence="9" type="ORF">F3B53_12090</name>
    <name evidence="8" type="ORF">F3F25_20775</name>
    <name evidence="10" type="ORF">PO382_00290</name>
</gene>
<dbReference type="InterPro" id="IPR013783">
    <property type="entry name" value="Ig-like_fold"/>
</dbReference>
<dbReference type="Gene3D" id="2.60.420.10">
    <property type="entry name" value="Maltose phosphorylase, domain 3"/>
    <property type="match status" value="1"/>
</dbReference>
<dbReference type="EMBL" id="VWLB01000040">
    <property type="protein sequence ID" value="KAA3925008.1"/>
    <property type="molecule type" value="Genomic_DNA"/>
</dbReference>
<dbReference type="Proteomes" id="UP000375690">
    <property type="component" value="Unassembled WGS sequence"/>
</dbReference>
<proteinExistence type="predicted"/>
<dbReference type="Gene3D" id="2.60.120.260">
    <property type="entry name" value="Galactose-binding domain-like"/>
    <property type="match status" value="2"/>
</dbReference>
<sequence>MKFQIKNEKYMLALLGLLVWACSSNNIDIENMRCEYQISPIGIDSPAPRFTWNYTTNNEDATEFSQDSYQLYIATREQDLRNSSDNSWQSDTIYSDTPHATYQGSEKLKSRTRYYWQVIAWDKTKEHKIISPISSFETAQLNQSDWTGVWITDNHDKDYTPAPMLRKSFIAQDDIQQARLYVSAAAYYKMTLNGKSITSSHLNPGFTHYDKRNLYNTYDVTSQLLKGENVLSAILGNGFYNESAPVATWSYEQARWRNRPRMICEMEILYKNGEKQTIHSDSTWKTSTGPYIQNNIYSGDTYDACLAIAGWDKPGFDDSKWTNAIQVAAPSPLLVSQNMPAIETEQFITPINMRSFGDTVYVYDFGVNMSGVCTLSINGKKGTKVSMQHGELLKDNGRLEMRNLDIYYKPLPGLAFQTDTYILDGKQGTFTPDFTYHGFQYVEVRSDRPVKLTKESLTAQFIHTAVPPVGKFSCSNELLNKIWKAANQSYLSNLMSIPTDCPQREKNGWTADAHITMDLGLLNFDGITFYEKWLDDMIDNQNEEGRISGIIPSSGWGYDDWIGPVWDAAMFIVPMAIYHYYGDTRSIEKLWPVCTKYLAYLAGREDAEGTVTYGIGDWVFHKTQTPTEFTTTCYYYLDNLYMAKFAELIGKDGSSYAKKAEELKLLINHKYFDTSKAIYANGSQAAQGVALYLGIVPKEYEQQVADNLSTMIKANKNLLDFGVLGSKTVLRMLSKYGYADLAYQMAAQEEAPSWGNWIKQGFTTLAETWILSPEFRDASVNHMFLGDINAWMYNILAGINYDEQKPGFKHILIQPHFVKGLDWVKAEYKSVNGIIRSEWERKGEQVILKVTIPVNTNATVEYNGKKIDLRSGKHQLTF</sequence>
<comment type="catalytic activity">
    <reaction evidence="1">
        <text>Hydrolysis of terminal non-reducing alpha-L-rhamnose residues in alpha-L-rhamnosides.</text>
        <dbReference type="EC" id="3.2.1.40"/>
    </reaction>
</comment>
<dbReference type="InterPro" id="IPR035398">
    <property type="entry name" value="Bac_rhamnosid_C"/>
</dbReference>
<dbReference type="PIRSF" id="PIRSF010631">
    <property type="entry name" value="A-rhamnsds"/>
    <property type="match status" value="1"/>
</dbReference>
<dbReference type="PANTHER" id="PTHR33307">
    <property type="entry name" value="ALPHA-RHAMNOSIDASE (EUROFUNG)"/>
    <property type="match status" value="1"/>
</dbReference>
<evidence type="ECO:0000259" key="7">
    <source>
        <dbReference type="Pfam" id="PF17390"/>
    </source>
</evidence>
<dbReference type="InterPro" id="IPR008902">
    <property type="entry name" value="Rhamnosid_concanavalin"/>
</dbReference>
<dbReference type="Proteomes" id="UP001219389">
    <property type="component" value="Unassembled WGS sequence"/>
</dbReference>
<evidence type="ECO:0000313" key="13">
    <source>
        <dbReference type="Proteomes" id="UP001219389"/>
    </source>
</evidence>
<dbReference type="InterPro" id="IPR008928">
    <property type="entry name" value="6-hairpin_glycosidase_sf"/>
</dbReference>
<comment type="caution">
    <text evidence="10">The sequence shown here is derived from an EMBL/GenBank/DDBJ whole genome shotgun (WGS) entry which is preliminary data.</text>
</comment>
<keyword evidence="3 10" id="KW-0378">Hydrolase</keyword>
<feature type="domain" description="Alpha-L-rhamnosidase concanavalin-like" evidence="4">
    <location>
        <begin position="356"/>
        <end position="463"/>
    </location>
</feature>
<dbReference type="Pfam" id="PF17390">
    <property type="entry name" value="Bac_rhamnosid_C"/>
    <property type="match status" value="1"/>
</dbReference>
<feature type="domain" description="Bacterial alpha-L-rhamnosidase N-terminal" evidence="5">
    <location>
        <begin position="174"/>
        <end position="344"/>
    </location>
</feature>
<dbReference type="InterPro" id="IPR012341">
    <property type="entry name" value="6hp_glycosidase-like_sf"/>
</dbReference>
<evidence type="ECO:0000313" key="8">
    <source>
        <dbReference type="EMBL" id="KAA3925008.1"/>
    </source>
</evidence>
<dbReference type="Pfam" id="PF25788">
    <property type="entry name" value="Ig_Rha78A_N"/>
    <property type="match status" value="1"/>
</dbReference>
<protein>
    <recommendedName>
        <fullName evidence="2">alpha-L-rhamnosidase</fullName>
        <ecNumber evidence="2">3.2.1.40</ecNumber>
    </recommendedName>
</protein>
<dbReference type="EMBL" id="VWFC01000012">
    <property type="protein sequence ID" value="KAB1326432.1"/>
    <property type="molecule type" value="Genomic_DNA"/>
</dbReference>
<dbReference type="Gene3D" id="1.50.10.10">
    <property type="match status" value="1"/>
</dbReference>
<evidence type="ECO:0000313" key="10">
    <source>
        <dbReference type="EMBL" id="MDC2740656.1"/>
    </source>
</evidence>
<evidence type="ECO:0000256" key="3">
    <source>
        <dbReference type="ARBA" id="ARBA00022801"/>
    </source>
</evidence>
<dbReference type="SUPFAM" id="SSF48208">
    <property type="entry name" value="Six-hairpin glycosidases"/>
    <property type="match status" value="1"/>
</dbReference>
<evidence type="ECO:0000256" key="1">
    <source>
        <dbReference type="ARBA" id="ARBA00001445"/>
    </source>
</evidence>
<reference evidence="11 12" key="1">
    <citation type="journal article" date="2019" name="Nat. Med.">
        <title>A library of human gut bacterial isolates paired with longitudinal multiomics data enables mechanistic microbiome research.</title>
        <authorList>
            <person name="Poyet M."/>
            <person name="Groussin M."/>
            <person name="Gibbons S.M."/>
            <person name="Avila-Pacheco J."/>
            <person name="Jiang X."/>
            <person name="Kearney S.M."/>
            <person name="Perrotta A.R."/>
            <person name="Berdy B."/>
            <person name="Zhao S."/>
            <person name="Lieberman T.D."/>
            <person name="Swanson P.K."/>
            <person name="Smith M."/>
            <person name="Roesemann S."/>
            <person name="Alexander J.E."/>
            <person name="Rich S.A."/>
            <person name="Livny J."/>
            <person name="Vlamakis H."/>
            <person name="Clish C."/>
            <person name="Bullock K."/>
            <person name="Deik A."/>
            <person name="Scott J."/>
            <person name="Pierce K.A."/>
            <person name="Xavier R.J."/>
            <person name="Alm E.J."/>
        </authorList>
    </citation>
    <scope>NUCLEOTIDE SEQUENCE [LARGE SCALE GENOMIC DNA]</scope>
    <source>
        <strain evidence="8 11">BIOML-A160</strain>
        <strain evidence="9 12">BIOML-A2</strain>
    </source>
</reference>
<dbReference type="GeneID" id="69482796"/>
<evidence type="ECO:0000313" key="9">
    <source>
        <dbReference type="EMBL" id="KAB1326432.1"/>
    </source>
</evidence>
<evidence type="ECO:0000313" key="12">
    <source>
        <dbReference type="Proteomes" id="UP000375690"/>
    </source>
</evidence>
<accession>A0A139LCD6</accession>
<dbReference type="Proteomes" id="UP000365824">
    <property type="component" value="Unassembled WGS sequence"/>
</dbReference>
<name>A0A139LCD6_BACOV</name>
<feature type="domain" description="Alpha-L-rhamnosidase six-hairpin glycosidase" evidence="6">
    <location>
        <begin position="469"/>
        <end position="795"/>
    </location>
</feature>
<organism evidence="10 13">
    <name type="scientific">Bacteroides ovatus</name>
    <dbReference type="NCBI Taxonomy" id="28116"/>
    <lineage>
        <taxon>Bacteria</taxon>
        <taxon>Pseudomonadati</taxon>
        <taxon>Bacteroidota</taxon>
        <taxon>Bacteroidia</taxon>
        <taxon>Bacteroidales</taxon>
        <taxon>Bacteroidaceae</taxon>
        <taxon>Bacteroides</taxon>
    </lineage>
</organism>
<dbReference type="EC" id="3.2.1.40" evidence="2"/>
<dbReference type="Gene3D" id="2.60.40.10">
    <property type="entry name" value="Immunoglobulins"/>
    <property type="match status" value="1"/>
</dbReference>
<evidence type="ECO:0000259" key="6">
    <source>
        <dbReference type="Pfam" id="PF17389"/>
    </source>
</evidence>
<dbReference type="GO" id="GO:0005975">
    <property type="term" value="P:carbohydrate metabolic process"/>
    <property type="evidence" value="ECO:0007669"/>
    <property type="project" value="InterPro"/>
</dbReference>
<evidence type="ECO:0000256" key="2">
    <source>
        <dbReference type="ARBA" id="ARBA00012652"/>
    </source>
</evidence>
<reference evidence="10" key="2">
    <citation type="submission" date="2022-10" db="EMBL/GenBank/DDBJ databases">
        <title>Human gut microbiome strain richness.</title>
        <authorList>
            <person name="Chen-Liaw A."/>
        </authorList>
    </citation>
    <scope>NUCLEOTIDE SEQUENCE</scope>
    <source>
        <strain evidence="10">BSD2780120875st1_E1_BSD2780120875_150330</strain>
    </source>
</reference>
<dbReference type="EMBL" id="JAQNZF010000001">
    <property type="protein sequence ID" value="MDC2740656.1"/>
    <property type="molecule type" value="Genomic_DNA"/>
</dbReference>
<dbReference type="Pfam" id="PF05592">
    <property type="entry name" value="Bac_rhamnosid"/>
    <property type="match status" value="1"/>
</dbReference>
<evidence type="ECO:0000259" key="5">
    <source>
        <dbReference type="Pfam" id="PF08531"/>
    </source>
</evidence>
<dbReference type="RefSeq" id="WP_004310380.1">
    <property type="nucleotide sequence ID" value="NZ_CAKJYS010000001.1"/>
</dbReference>
<dbReference type="InterPro" id="IPR016007">
    <property type="entry name" value="Alpha_rhamnosid"/>
</dbReference>
<dbReference type="InterPro" id="IPR035396">
    <property type="entry name" value="Bac_rhamnosid6H"/>
</dbReference>
<feature type="domain" description="Alpha-L-rhamnosidase C-terminal" evidence="7">
    <location>
        <begin position="798"/>
        <end position="874"/>
    </location>
</feature>
<dbReference type="AlphaFoldDB" id="A0A139LCD6"/>
<dbReference type="Pfam" id="PF08531">
    <property type="entry name" value="Bac_rhamnosid_N"/>
    <property type="match status" value="1"/>
</dbReference>
<dbReference type="PANTHER" id="PTHR33307:SF6">
    <property type="entry name" value="ALPHA-RHAMNOSIDASE (EUROFUNG)-RELATED"/>
    <property type="match status" value="1"/>
</dbReference>
<dbReference type="Pfam" id="PF17389">
    <property type="entry name" value="Bac_rhamnosid6H"/>
    <property type="match status" value="1"/>
</dbReference>
<dbReference type="GO" id="GO:0030596">
    <property type="term" value="F:alpha-L-rhamnosidase activity"/>
    <property type="evidence" value="ECO:0007669"/>
    <property type="project" value="UniProtKB-EC"/>
</dbReference>
<dbReference type="InterPro" id="IPR013737">
    <property type="entry name" value="Bac_rhamnosid_N"/>
</dbReference>